<dbReference type="Pfam" id="PF12763">
    <property type="entry name" value="EH"/>
    <property type="match status" value="1"/>
</dbReference>
<feature type="region of interest" description="Disordered" evidence="2">
    <location>
        <begin position="585"/>
        <end position="604"/>
    </location>
</feature>
<feature type="compositionally biased region" description="Pro residues" evidence="2">
    <location>
        <begin position="444"/>
        <end position="455"/>
    </location>
</feature>
<feature type="region of interest" description="Disordered" evidence="2">
    <location>
        <begin position="492"/>
        <end position="513"/>
    </location>
</feature>
<dbReference type="SMART" id="SM00027">
    <property type="entry name" value="EH"/>
    <property type="match status" value="1"/>
</dbReference>
<reference evidence="5 6" key="2">
    <citation type="submission" date="2018-08" db="EMBL/GenBank/DDBJ databases">
        <authorList>
            <person name="Laetsch R D."/>
            <person name="Stevens L."/>
            <person name="Kumar S."/>
            <person name="Blaxter L. M."/>
        </authorList>
    </citation>
    <scope>NUCLEOTIDE SEQUENCE [LARGE SCALE GENOMIC DNA]</scope>
</reference>
<feature type="compositionally biased region" description="Acidic residues" evidence="2">
    <location>
        <begin position="132"/>
        <end position="152"/>
    </location>
</feature>
<evidence type="ECO:0000256" key="1">
    <source>
        <dbReference type="ARBA" id="ARBA00022837"/>
    </source>
</evidence>
<feature type="compositionally biased region" description="Polar residues" evidence="2">
    <location>
        <begin position="74"/>
        <end position="87"/>
    </location>
</feature>
<dbReference type="InterPro" id="IPR011992">
    <property type="entry name" value="EF-hand-dom_pair"/>
</dbReference>
<feature type="domain" description="EH" evidence="3">
    <location>
        <begin position="217"/>
        <end position="315"/>
    </location>
</feature>
<dbReference type="WBParaSite" id="nOo.2.0.1.t05005-RA">
    <property type="protein sequence ID" value="nOo.2.0.1.t05005-RA"/>
    <property type="gene ID" value="nOo.2.0.1.g05005"/>
</dbReference>
<dbReference type="OrthoDB" id="10045710at2759"/>
<dbReference type="Gene3D" id="1.10.238.10">
    <property type="entry name" value="EF-hand"/>
    <property type="match status" value="1"/>
</dbReference>
<dbReference type="STRING" id="42157.A0A182EAD1"/>
<feature type="region of interest" description="Disordered" evidence="2">
    <location>
        <begin position="438"/>
        <end position="465"/>
    </location>
</feature>
<organism evidence="7">
    <name type="scientific">Onchocerca ochengi</name>
    <name type="common">Filarial nematode worm</name>
    <dbReference type="NCBI Taxonomy" id="42157"/>
    <lineage>
        <taxon>Eukaryota</taxon>
        <taxon>Metazoa</taxon>
        <taxon>Ecdysozoa</taxon>
        <taxon>Nematoda</taxon>
        <taxon>Chromadorea</taxon>
        <taxon>Rhabditida</taxon>
        <taxon>Spirurina</taxon>
        <taxon>Spiruromorpha</taxon>
        <taxon>Filarioidea</taxon>
        <taxon>Onchocercidae</taxon>
        <taxon>Onchocerca</taxon>
    </lineage>
</organism>
<dbReference type="AlphaFoldDB" id="A0A182EAD1"/>
<reference evidence="7" key="1">
    <citation type="submission" date="2016-06" db="UniProtKB">
        <authorList>
            <consortium name="WormBaseParasite"/>
        </authorList>
    </citation>
    <scope>IDENTIFICATION</scope>
</reference>
<evidence type="ECO:0000313" key="5">
    <source>
        <dbReference type="EMBL" id="VDK75618.1"/>
    </source>
</evidence>
<dbReference type="EMBL" id="UYRW01001242">
    <property type="protein sequence ID" value="VDK75618.1"/>
    <property type="molecule type" value="Genomic_DNA"/>
</dbReference>
<dbReference type="GO" id="GO:0005509">
    <property type="term" value="F:calcium ion binding"/>
    <property type="evidence" value="ECO:0007669"/>
    <property type="project" value="InterPro"/>
</dbReference>
<evidence type="ECO:0000259" key="3">
    <source>
        <dbReference type="PROSITE" id="PS50031"/>
    </source>
</evidence>
<gene>
    <name evidence="5" type="ORF">NOO_LOCUS5005</name>
</gene>
<accession>A0A182EAD1</accession>
<dbReference type="GO" id="GO:0005737">
    <property type="term" value="C:cytoplasm"/>
    <property type="evidence" value="ECO:0007669"/>
    <property type="project" value="TreeGrafter"/>
</dbReference>
<dbReference type="PANTHER" id="PTHR11216">
    <property type="entry name" value="EH DOMAIN"/>
    <property type="match status" value="1"/>
</dbReference>
<evidence type="ECO:0000313" key="6">
    <source>
        <dbReference type="Proteomes" id="UP000271087"/>
    </source>
</evidence>
<dbReference type="InterPro" id="IPR000261">
    <property type="entry name" value="EH_dom"/>
</dbReference>
<sequence length="659" mass="72405">MTETVVHQNPAIVTVASPAHTAWKVDTQSVVTEPISTSLEMRRSSKGDFPGSVSISLFQGEPRRILFNQNVSSSVIQSERTNPFDTSDNTKEEFASSSDDYLSDKAEVVYSGDTAPSQGTSPGIKWKTLNNSDEETSDGSDEVDGDTDDEDSNDKAGGMSDTETKNLLEDAIEDEEESDLEDSKTLSSDIERGSKPIQDKTSSESLVDSLYGMSEEQKAYYTKCFNHLMKKTTGYSDINGAICGANEHVVEFFKRSGLDREKLSKIWSLSDVNEDGYLDLNEFSAAMHLIVLHIKGYIPIPDVIPFEISPPVMPRRDILQSTAVSANHADDNNNRQGAKTRTSKIMQDWKQFDYDDAVAGISLGYCPQQYHSFSDEHLHIQPENQDSPERLSTFSDVPPLLVDVRPTALKATQPIISAITAKNESPSNMPFKDAANFALSPQAPKGPPPKPPPRPANKGHGRSASLDLNNFQNFAVTTSGLKVNLAAQTSQRGATLPAQGSLRHPCSSMPSDPARFSTAIEWQDPSSSLRHPPAPPLPPRSTFVDVSVQTENTTSSRSFNDGRELIEFNIDMEKRIEELLAEEDNASAGSGYTPNKCGDTTANTSPRQVNWQVRCDHLRLLNSHLEAERAKLAQIRLQLELRLQEATGSNHPSMKPTSL</sequence>
<dbReference type="PANTHER" id="PTHR11216:SF174">
    <property type="entry name" value="GH06923P"/>
    <property type="match status" value="1"/>
</dbReference>
<keyword evidence="1" id="KW-0106">Calcium</keyword>
<dbReference type="PROSITE" id="PS50222">
    <property type="entry name" value="EF_HAND_2"/>
    <property type="match status" value="1"/>
</dbReference>
<dbReference type="InterPro" id="IPR002048">
    <property type="entry name" value="EF_hand_dom"/>
</dbReference>
<name>A0A182EAD1_ONCOC</name>
<dbReference type="Proteomes" id="UP000271087">
    <property type="component" value="Unassembled WGS sequence"/>
</dbReference>
<evidence type="ECO:0000259" key="4">
    <source>
        <dbReference type="PROSITE" id="PS50222"/>
    </source>
</evidence>
<proteinExistence type="predicted"/>
<feature type="compositionally biased region" description="Basic and acidic residues" evidence="2">
    <location>
        <begin position="181"/>
        <end position="202"/>
    </location>
</feature>
<dbReference type="GO" id="GO:0006897">
    <property type="term" value="P:endocytosis"/>
    <property type="evidence" value="ECO:0007669"/>
    <property type="project" value="TreeGrafter"/>
</dbReference>
<dbReference type="GO" id="GO:0016197">
    <property type="term" value="P:endosomal transport"/>
    <property type="evidence" value="ECO:0007669"/>
    <property type="project" value="TreeGrafter"/>
</dbReference>
<evidence type="ECO:0000313" key="7">
    <source>
        <dbReference type="WBParaSite" id="nOo.2.0.1.t05005-RA"/>
    </source>
</evidence>
<dbReference type="GO" id="GO:0005886">
    <property type="term" value="C:plasma membrane"/>
    <property type="evidence" value="ECO:0007669"/>
    <property type="project" value="TreeGrafter"/>
</dbReference>
<keyword evidence="6" id="KW-1185">Reference proteome</keyword>
<feature type="region of interest" description="Disordered" evidence="2">
    <location>
        <begin position="74"/>
        <end position="99"/>
    </location>
</feature>
<evidence type="ECO:0000256" key="2">
    <source>
        <dbReference type="SAM" id="MobiDB-lite"/>
    </source>
</evidence>
<feature type="region of interest" description="Disordered" evidence="2">
    <location>
        <begin position="111"/>
        <end position="205"/>
    </location>
</feature>
<feature type="compositionally biased region" description="Polar residues" evidence="2">
    <location>
        <begin position="587"/>
        <end position="604"/>
    </location>
</feature>
<feature type="compositionally biased region" description="Acidic residues" evidence="2">
    <location>
        <begin position="170"/>
        <end position="180"/>
    </location>
</feature>
<dbReference type="InterPro" id="IPR018247">
    <property type="entry name" value="EF_Hand_1_Ca_BS"/>
</dbReference>
<dbReference type="PROSITE" id="PS50031">
    <property type="entry name" value="EH"/>
    <property type="match status" value="1"/>
</dbReference>
<dbReference type="SUPFAM" id="SSF47473">
    <property type="entry name" value="EF-hand"/>
    <property type="match status" value="1"/>
</dbReference>
<protein>
    <submittedName>
        <fullName evidence="7">EF-hand domain-containing protein</fullName>
    </submittedName>
</protein>
<dbReference type="PROSITE" id="PS00018">
    <property type="entry name" value="EF_HAND_1"/>
    <property type="match status" value="1"/>
</dbReference>
<dbReference type="CDD" id="cd00052">
    <property type="entry name" value="EH"/>
    <property type="match status" value="1"/>
</dbReference>
<feature type="domain" description="EF-hand" evidence="4">
    <location>
        <begin position="258"/>
        <end position="293"/>
    </location>
</feature>